<evidence type="ECO:0000313" key="2">
    <source>
        <dbReference type="Proteomes" id="UP001243364"/>
    </source>
</evidence>
<organism evidence="1 2">
    <name type="scientific">Streptomyces achromogenes</name>
    <dbReference type="NCBI Taxonomy" id="67255"/>
    <lineage>
        <taxon>Bacteria</taxon>
        <taxon>Bacillati</taxon>
        <taxon>Actinomycetota</taxon>
        <taxon>Actinomycetes</taxon>
        <taxon>Kitasatosporales</taxon>
        <taxon>Streptomycetaceae</taxon>
        <taxon>Streptomyces</taxon>
    </lineage>
</organism>
<comment type="caution">
    <text evidence="1">The sequence shown here is derived from an EMBL/GenBank/DDBJ whole genome shotgun (WGS) entry which is preliminary data.</text>
</comment>
<sequence>MTDVNLEAVPDWRDPSAGGGLVRAAAWLLQEVGEGGTFTKERLRADFPGIAQIDRRVRDLRDYGWIINTSREDPGLGQAEQRFVKRGLDVWDPEQRKNRAVVTGNAGRVLSSTSAGEAAELDVRELAAQATALTARERIRLLAWITMGDRPQSAVERLWGQYLQLSAAGRQELAFEIARLVDQDTPEPGSDTPVS</sequence>
<keyword evidence="2" id="KW-1185">Reference proteome</keyword>
<name>A0ABU0Q672_STRAH</name>
<reference evidence="1 2" key="1">
    <citation type="submission" date="2023-07" db="EMBL/GenBank/DDBJ databases">
        <title>Comparative genomics of wheat-associated soil bacteria to identify genetic determinants of phenazine resistance.</title>
        <authorList>
            <person name="Mouncey N."/>
        </authorList>
    </citation>
    <scope>NUCLEOTIDE SEQUENCE [LARGE SCALE GENOMIC DNA]</scope>
    <source>
        <strain evidence="1 2">W4I19-2</strain>
    </source>
</reference>
<protein>
    <submittedName>
        <fullName evidence="1">Uncharacterized protein</fullName>
    </submittedName>
</protein>
<dbReference type="Proteomes" id="UP001243364">
    <property type="component" value="Unassembled WGS sequence"/>
</dbReference>
<evidence type="ECO:0000313" key="1">
    <source>
        <dbReference type="EMBL" id="MDQ0685646.1"/>
    </source>
</evidence>
<accession>A0ABU0Q672</accession>
<gene>
    <name evidence="1" type="ORF">QFZ56_004609</name>
</gene>
<dbReference type="EMBL" id="JAUSYA010000001">
    <property type="protein sequence ID" value="MDQ0685646.1"/>
    <property type="molecule type" value="Genomic_DNA"/>
</dbReference>
<dbReference type="RefSeq" id="WP_307045279.1">
    <property type="nucleotide sequence ID" value="NZ_JAUSYA010000001.1"/>
</dbReference>
<proteinExistence type="predicted"/>